<dbReference type="Proteomes" id="UP000800092">
    <property type="component" value="Unassembled WGS sequence"/>
</dbReference>
<dbReference type="Gene3D" id="2.40.50.100">
    <property type="match status" value="1"/>
</dbReference>
<comment type="subcellular location">
    <subcellularLocation>
        <location evidence="1">Mitochondrion</location>
    </subcellularLocation>
</comment>
<dbReference type="GO" id="GO:0003735">
    <property type="term" value="F:structural constituent of ribosome"/>
    <property type="evidence" value="ECO:0007669"/>
    <property type="project" value="InterPro"/>
</dbReference>
<dbReference type="GO" id="GO:0005762">
    <property type="term" value="C:mitochondrial large ribosomal subunit"/>
    <property type="evidence" value="ECO:0007669"/>
    <property type="project" value="TreeGrafter"/>
</dbReference>
<dbReference type="PANTHER" id="PTHR15893">
    <property type="entry name" value="RIBOSOMAL PROTEIN L27"/>
    <property type="match status" value="1"/>
</dbReference>
<dbReference type="Pfam" id="PF01016">
    <property type="entry name" value="Ribosomal_L27"/>
    <property type="match status" value="1"/>
</dbReference>
<accession>A0A6A6H4V8</accession>
<evidence type="ECO:0000256" key="7">
    <source>
        <dbReference type="SAM" id="MobiDB-lite"/>
    </source>
</evidence>
<protein>
    <recommendedName>
        <fullName evidence="6">Large ribosomal subunit protein bL27m</fullName>
    </recommendedName>
</protein>
<comment type="similarity">
    <text evidence="2">Belongs to the bacterial ribosomal protein bL27 family.</text>
</comment>
<evidence type="ECO:0000313" key="9">
    <source>
        <dbReference type="Proteomes" id="UP000800092"/>
    </source>
</evidence>
<dbReference type="EMBL" id="ML991812">
    <property type="protein sequence ID" value="KAF2232750.1"/>
    <property type="molecule type" value="Genomic_DNA"/>
</dbReference>
<evidence type="ECO:0000256" key="3">
    <source>
        <dbReference type="ARBA" id="ARBA00022980"/>
    </source>
</evidence>
<gene>
    <name evidence="8" type="ORF">EV356DRAFT_469387</name>
</gene>
<evidence type="ECO:0000256" key="4">
    <source>
        <dbReference type="ARBA" id="ARBA00023128"/>
    </source>
</evidence>
<evidence type="ECO:0000256" key="2">
    <source>
        <dbReference type="ARBA" id="ARBA00010797"/>
    </source>
</evidence>
<feature type="compositionally biased region" description="Basic residues" evidence="7">
    <location>
        <begin position="281"/>
        <end position="290"/>
    </location>
</feature>
<dbReference type="OrthoDB" id="1867012at2759"/>
<dbReference type="NCBIfam" id="TIGR00062">
    <property type="entry name" value="L27"/>
    <property type="match status" value="1"/>
</dbReference>
<feature type="region of interest" description="Disordered" evidence="7">
    <location>
        <begin position="223"/>
        <end position="246"/>
    </location>
</feature>
<feature type="region of interest" description="Disordered" evidence="7">
    <location>
        <begin position="260"/>
        <end position="290"/>
    </location>
</feature>
<proteinExistence type="inferred from homology"/>
<evidence type="ECO:0000256" key="1">
    <source>
        <dbReference type="ARBA" id="ARBA00004173"/>
    </source>
</evidence>
<name>A0A6A6H4V8_VIRVR</name>
<dbReference type="AlphaFoldDB" id="A0A6A6H4V8"/>
<keyword evidence="9" id="KW-1185">Reference proteome</keyword>
<dbReference type="FunFam" id="2.40.50.100:FF:000042">
    <property type="entry name" value="50S ribosomal protein L27"/>
    <property type="match status" value="1"/>
</dbReference>
<sequence length="290" mass="31882">MLLPRIAPSFRAASNSASRAARSPCSACTASTRPTTTAQRPRSPPILNFVRNAHHKSEGRANGPKQGPGKRLGAKKTGEQYVIPGNIIFRQRGTQWHPGENVGIGRDHTIFALEPGYVKYYRNPDLHPKRRYIGVVLQRNDVLPRPPNATRHRRLGMIAVPRIDPDTTAISELESDALAGIPSLPTAHEAVSSGTATDPSLSKTSTYAALQPREHYRAANWEIGRAPDRAAESGTGPERQRVSPHKFVKKDRFAALKARKARAAKIAEKRGAMGQRGPKGKDKKKRRRGR</sequence>
<dbReference type="PANTHER" id="PTHR15893:SF0">
    <property type="entry name" value="LARGE RIBOSOMAL SUBUNIT PROTEIN BL27M"/>
    <property type="match status" value="1"/>
</dbReference>
<dbReference type="PRINTS" id="PR00063">
    <property type="entry name" value="RIBOSOMALL27"/>
</dbReference>
<keyword evidence="3" id="KW-0689">Ribosomal protein</keyword>
<feature type="region of interest" description="Disordered" evidence="7">
    <location>
        <begin position="1"/>
        <end position="77"/>
    </location>
</feature>
<evidence type="ECO:0000256" key="5">
    <source>
        <dbReference type="ARBA" id="ARBA00023274"/>
    </source>
</evidence>
<dbReference type="GO" id="GO:0006412">
    <property type="term" value="P:translation"/>
    <property type="evidence" value="ECO:0007669"/>
    <property type="project" value="InterPro"/>
</dbReference>
<evidence type="ECO:0000313" key="8">
    <source>
        <dbReference type="EMBL" id="KAF2232750.1"/>
    </source>
</evidence>
<keyword evidence="5" id="KW-0687">Ribonucleoprotein</keyword>
<evidence type="ECO:0000256" key="6">
    <source>
        <dbReference type="ARBA" id="ARBA00035267"/>
    </source>
</evidence>
<reference evidence="8" key="1">
    <citation type="journal article" date="2020" name="Stud. Mycol.">
        <title>101 Dothideomycetes genomes: a test case for predicting lifestyles and emergence of pathogens.</title>
        <authorList>
            <person name="Haridas S."/>
            <person name="Albert R."/>
            <person name="Binder M."/>
            <person name="Bloem J."/>
            <person name="Labutti K."/>
            <person name="Salamov A."/>
            <person name="Andreopoulos B."/>
            <person name="Baker S."/>
            <person name="Barry K."/>
            <person name="Bills G."/>
            <person name="Bluhm B."/>
            <person name="Cannon C."/>
            <person name="Castanera R."/>
            <person name="Culley D."/>
            <person name="Daum C."/>
            <person name="Ezra D."/>
            <person name="Gonzalez J."/>
            <person name="Henrissat B."/>
            <person name="Kuo A."/>
            <person name="Liang C."/>
            <person name="Lipzen A."/>
            <person name="Lutzoni F."/>
            <person name="Magnuson J."/>
            <person name="Mondo S."/>
            <person name="Nolan M."/>
            <person name="Ohm R."/>
            <person name="Pangilinan J."/>
            <person name="Park H.-J."/>
            <person name="Ramirez L."/>
            <person name="Alfaro M."/>
            <person name="Sun H."/>
            <person name="Tritt A."/>
            <person name="Yoshinaga Y."/>
            <person name="Zwiers L.-H."/>
            <person name="Turgeon B."/>
            <person name="Goodwin S."/>
            <person name="Spatafora J."/>
            <person name="Crous P."/>
            <person name="Grigoriev I."/>
        </authorList>
    </citation>
    <scope>NUCLEOTIDE SEQUENCE</scope>
    <source>
        <strain evidence="8">Tuck. ex Michener</strain>
    </source>
</reference>
<organism evidence="8 9">
    <name type="scientific">Viridothelium virens</name>
    <name type="common">Speckled blister lichen</name>
    <name type="synonym">Trypethelium virens</name>
    <dbReference type="NCBI Taxonomy" id="1048519"/>
    <lineage>
        <taxon>Eukaryota</taxon>
        <taxon>Fungi</taxon>
        <taxon>Dikarya</taxon>
        <taxon>Ascomycota</taxon>
        <taxon>Pezizomycotina</taxon>
        <taxon>Dothideomycetes</taxon>
        <taxon>Dothideomycetes incertae sedis</taxon>
        <taxon>Trypetheliales</taxon>
        <taxon>Trypetheliaceae</taxon>
        <taxon>Viridothelium</taxon>
    </lineage>
</organism>
<dbReference type="PROSITE" id="PS00831">
    <property type="entry name" value="RIBOSOMAL_L27"/>
    <property type="match status" value="1"/>
</dbReference>
<dbReference type="SUPFAM" id="SSF110324">
    <property type="entry name" value="Ribosomal L27 protein-like"/>
    <property type="match status" value="1"/>
</dbReference>
<dbReference type="InterPro" id="IPR018261">
    <property type="entry name" value="Ribosomal_bL27_CS"/>
</dbReference>
<feature type="compositionally biased region" description="Low complexity" evidence="7">
    <location>
        <begin position="7"/>
        <end position="32"/>
    </location>
</feature>
<dbReference type="InterPro" id="IPR001684">
    <property type="entry name" value="Ribosomal_bL27"/>
</dbReference>
<keyword evidence="4" id="KW-0496">Mitochondrion</keyword>